<dbReference type="KEGG" id="bml:BMA10229_A2928"/>
<protein>
    <submittedName>
        <fullName evidence="1">Uncharacterized protein</fullName>
    </submittedName>
</protein>
<organism evidence="1 2">
    <name type="scientific">Burkholderia mallei (strain NCTC 10229)</name>
    <dbReference type="NCBI Taxonomy" id="412022"/>
    <lineage>
        <taxon>Bacteria</taxon>
        <taxon>Pseudomonadati</taxon>
        <taxon>Pseudomonadota</taxon>
        <taxon>Betaproteobacteria</taxon>
        <taxon>Burkholderiales</taxon>
        <taxon>Burkholderiaceae</taxon>
        <taxon>Burkholderia</taxon>
        <taxon>pseudomallei group</taxon>
    </lineage>
</organism>
<name>A2SAA5_BURM9</name>
<accession>A2SAA5</accession>
<reference evidence="1 2" key="1">
    <citation type="submission" date="2007-01" db="EMBL/GenBank/DDBJ databases">
        <authorList>
            <person name="DeShazer D."/>
            <person name="Woods D.E."/>
            <person name="Nierman W.C."/>
        </authorList>
    </citation>
    <scope>NUCLEOTIDE SEQUENCE [LARGE SCALE GENOMIC DNA]</scope>
    <source>
        <strain evidence="1 2">NCTC 10229</strain>
    </source>
</reference>
<dbReference type="AlphaFoldDB" id="A2SAA5"/>
<proteinExistence type="predicted"/>
<evidence type="ECO:0000313" key="2">
    <source>
        <dbReference type="Proteomes" id="UP000002283"/>
    </source>
</evidence>
<dbReference type="HOGENOM" id="CLU_208336_0_0_4"/>
<evidence type="ECO:0000313" key="1">
    <source>
        <dbReference type="EMBL" id="ABN00638.1"/>
    </source>
</evidence>
<dbReference type="EMBL" id="CP000546">
    <property type="protein sequence ID" value="ABN00638.1"/>
    <property type="molecule type" value="Genomic_DNA"/>
</dbReference>
<dbReference type="Proteomes" id="UP000002283">
    <property type="component" value="Chromosome I"/>
</dbReference>
<gene>
    <name evidence="1" type="ordered locus">BMA10229_A2928</name>
</gene>
<sequence length="51" mass="5648">MAPLRVECASNARLRAGTPHVRASRFLLSRRTPRLARAACAFVAPTERRDA</sequence>